<keyword evidence="2" id="KW-1185">Reference proteome</keyword>
<reference evidence="1" key="1">
    <citation type="thesis" date="2020" institute="ProQuest LLC" country="789 East Eisenhower Parkway, Ann Arbor, MI, USA">
        <title>Comparative Genomics and Chromosome Evolution.</title>
        <authorList>
            <person name="Mudd A.B."/>
        </authorList>
    </citation>
    <scope>NUCLEOTIDE SEQUENCE</scope>
    <source>
        <strain evidence="1">237g6f4</strain>
        <tissue evidence="1">Blood</tissue>
    </source>
</reference>
<evidence type="ECO:0000313" key="2">
    <source>
        <dbReference type="Proteomes" id="UP000824782"/>
    </source>
</evidence>
<protein>
    <submittedName>
        <fullName evidence="1">Uncharacterized protein</fullName>
    </submittedName>
</protein>
<accession>A0AAV7AZZ7</accession>
<organism evidence="1 2">
    <name type="scientific">Engystomops pustulosus</name>
    <name type="common">Tungara frog</name>
    <name type="synonym">Physalaemus pustulosus</name>
    <dbReference type="NCBI Taxonomy" id="76066"/>
    <lineage>
        <taxon>Eukaryota</taxon>
        <taxon>Metazoa</taxon>
        <taxon>Chordata</taxon>
        <taxon>Craniata</taxon>
        <taxon>Vertebrata</taxon>
        <taxon>Euteleostomi</taxon>
        <taxon>Amphibia</taxon>
        <taxon>Batrachia</taxon>
        <taxon>Anura</taxon>
        <taxon>Neobatrachia</taxon>
        <taxon>Hyloidea</taxon>
        <taxon>Leptodactylidae</taxon>
        <taxon>Leiuperinae</taxon>
        <taxon>Engystomops</taxon>
    </lineage>
</organism>
<comment type="caution">
    <text evidence="1">The sequence shown here is derived from an EMBL/GenBank/DDBJ whole genome shotgun (WGS) entry which is preliminary data.</text>
</comment>
<dbReference type="Proteomes" id="UP000824782">
    <property type="component" value="Unassembled WGS sequence"/>
</dbReference>
<evidence type="ECO:0000313" key="1">
    <source>
        <dbReference type="EMBL" id="KAG8564428.1"/>
    </source>
</evidence>
<proteinExistence type="predicted"/>
<dbReference type="EMBL" id="WNYA01000007">
    <property type="protein sequence ID" value="KAG8564428.1"/>
    <property type="molecule type" value="Genomic_DNA"/>
</dbReference>
<dbReference type="AlphaFoldDB" id="A0AAV7AZZ7"/>
<name>A0AAV7AZZ7_ENGPU</name>
<gene>
    <name evidence="1" type="ORF">GDO81_016461</name>
</gene>
<sequence>MKSNGGFSLIISWSSVCYKLQLAQILCYNNNVLEKVRLRKRVKKLQSCTIVNFFLIPPLGSCSYNLKGVFQANRKIYWLPREASSSTLFH</sequence>